<dbReference type="AlphaFoldDB" id="A0A433PL15"/>
<dbReference type="EMBL" id="RBNJ01022463">
    <property type="protein sequence ID" value="RUS18206.1"/>
    <property type="molecule type" value="Genomic_DNA"/>
</dbReference>
<organism evidence="2 3">
    <name type="scientific">Jimgerdemannia flammicorona</name>
    <dbReference type="NCBI Taxonomy" id="994334"/>
    <lineage>
        <taxon>Eukaryota</taxon>
        <taxon>Fungi</taxon>
        <taxon>Fungi incertae sedis</taxon>
        <taxon>Mucoromycota</taxon>
        <taxon>Mucoromycotina</taxon>
        <taxon>Endogonomycetes</taxon>
        <taxon>Endogonales</taxon>
        <taxon>Endogonaceae</taxon>
        <taxon>Jimgerdemannia</taxon>
    </lineage>
</organism>
<evidence type="ECO:0000313" key="3">
    <source>
        <dbReference type="Proteomes" id="UP000274822"/>
    </source>
</evidence>
<feature type="region of interest" description="Disordered" evidence="1">
    <location>
        <begin position="111"/>
        <end position="166"/>
    </location>
</feature>
<proteinExistence type="predicted"/>
<keyword evidence="3" id="KW-1185">Reference proteome</keyword>
<evidence type="ECO:0000313" key="2">
    <source>
        <dbReference type="EMBL" id="RUS18206.1"/>
    </source>
</evidence>
<accession>A0A433PL15</accession>
<name>A0A433PL15_9FUNG</name>
<reference evidence="2 3" key="1">
    <citation type="journal article" date="2018" name="New Phytol.">
        <title>Phylogenomics of Endogonaceae and evolution of mycorrhizas within Mucoromycota.</title>
        <authorList>
            <person name="Chang Y."/>
            <person name="Desiro A."/>
            <person name="Na H."/>
            <person name="Sandor L."/>
            <person name="Lipzen A."/>
            <person name="Clum A."/>
            <person name="Barry K."/>
            <person name="Grigoriev I.V."/>
            <person name="Martin F.M."/>
            <person name="Stajich J.E."/>
            <person name="Smith M.E."/>
            <person name="Bonito G."/>
            <person name="Spatafora J.W."/>
        </authorList>
    </citation>
    <scope>NUCLEOTIDE SEQUENCE [LARGE SCALE GENOMIC DNA]</scope>
    <source>
        <strain evidence="2 3">AD002</strain>
    </source>
</reference>
<protein>
    <submittedName>
        <fullName evidence="2">Uncharacterized protein</fullName>
    </submittedName>
</protein>
<evidence type="ECO:0000256" key="1">
    <source>
        <dbReference type="SAM" id="MobiDB-lite"/>
    </source>
</evidence>
<sequence length="252" mass="28790">MFNTILNVYPSMLASTSRKPSGLRNRSSSSASTNIFQPSVRSRIAFLESTISLCDANDIEQDEATTFENVSRKRKIQLAQRDNHVSCSRDWKRGRLCNRNVKLKVEDPVYVEDDDQSEYEDHNFYESSEEDRASDGQDVHWNNDNEVYRDRDRDDNSYNEDRTPAHGDCIDVQDEASTNPLVFNNSIGTETLSPNPALSTVAYHEAQEFILRHNAFPCGDERDATLARILEDHGHLPNNDFLMTKVDIPIDI</sequence>
<gene>
    <name evidence="2" type="ORF">BC938DRAFT_476051</name>
</gene>
<feature type="compositionally biased region" description="Basic and acidic residues" evidence="1">
    <location>
        <begin position="119"/>
        <end position="166"/>
    </location>
</feature>
<comment type="caution">
    <text evidence="2">The sequence shown here is derived from an EMBL/GenBank/DDBJ whole genome shotgun (WGS) entry which is preliminary data.</text>
</comment>
<dbReference type="Proteomes" id="UP000274822">
    <property type="component" value="Unassembled WGS sequence"/>
</dbReference>